<dbReference type="EMBL" id="JAQQWN010000003">
    <property type="protein sequence ID" value="KAK8091851.1"/>
    <property type="molecule type" value="Genomic_DNA"/>
</dbReference>
<sequence length="71" mass="7817">MDALRRLHALGWVHGDLHIVANILVRAADGRVFLIDFVHAEPSSSAAAKNHDVESLKSIFTGVEWDGDRVL</sequence>
<accession>A0ABR1X8Q1</accession>
<dbReference type="GeneID" id="92039587"/>
<dbReference type="Pfam" id="PF06293">
    <property type="entry name" value="Kdo"/>
    <property type="match status" value="1"/>
</dbReference>
<proteinExistence type="predicted"/>
<dbReference type="RefSeq" id="XP_066673823.1">
    <property type="nucleotide sequence ID" value="XM_066806527.1"/>
</dbReference>
<dbReference type="InterPro" id="IPR011009">
    <property type="entry name" value="Kinase-like_dom_sf"/>
</dbReference>
<keyword evidence="2" id="KW-1185">Reference proteome</keyword>
<protein>
    <recommendedName>
        <fullName evidence="3">Protein kinase domain-containing protein</fullName>
    </recommendedName>
</protein>
<evidence type="ECO:0008006" key="3">
    <source>
        <dbReference type="Google" id="ProtNLM"/>
    </source>
</evidence>
<organism evidence="1 2">
    <name type="scientific">Apiospora hydei</name>
    <dbReference type="NCBI Taxonomy" id="1337664"/>
    <lineage>
        <taxon>Eukaryota</taxon>
        <taxon>Fungi</taxon>
        <taxon>Dikarya</taxon>
        <taxon>Ascomycota</taxon>
        <taxon>Pezizomycotina</taxon>
        <taxon>Sordariomycetes</taxon>
        <taxon>Xylariomycetidae</taxon>
        <taxon>Amphisphaeriales</taxon>
        <taxon>Apiosporaceae</taxon>
        <taxon>Apiospora</taxon>
    </lineage>
</organism>
<name>A0ABR1X8Q1_9PEZI</name>
<dbReference type="SUPFAM" id="SSF56112">
    <property type="entry name" value="Protein kinase-like (PK-like)"/>
    <property type="match status" value="1"/>
</dbReference>
<gene>
    <name evidence="1" type="ORF">PG997_002212</name>
</gene>
<dbReference type="Gene3D" id="1.10.510.10">
    <property type="entry name" value="Transferase(Phosphotransferase) domain 1"/>
    <property type="match status" value="1"/>
</dbReference>
<evidence type="ECO:0000313" key="2">
    <source>
        <dbReference type="Proteomes" id="UP001433268"/>
    </source>
</evidence>
<evidence type="ECO:0000313" key="1">
    <source>
        <dbReference type="EMBL" id="KAK8091851.1"/>
    </source>
</evidence>
<reference evidence="1 2" key="1">
    <citation type="submission" date="2023-01" db="EMBL/GenBank/DDBJ databases">
        <title>Analysis of 21 Apiospora genomes using comparative genomics revels a genus with tremendous synthesis potential of carbohydrate active enzymes and secondary metabolites.</title>
        <authorList>
            <person name="Sorensen T."/>
        </authorList>
    </citation>
    <scope>NUCLEOTIDE SEQUENCE [LARGE SCALE GENOMIC DNA]</scope>
    <source>
        <strain evidence="1 2">CBS 114990</strain>
    </source>
</reference>
<comment type="caution">
    <text evidence="1">The sequence shown here is derived from an EMBL/GenBank/DDBJ whole genome shotgun (WGS) entry which is preliminary data.</text>
</comment>
<dbReference type="Proteomes" id="UP001433268">
    <property type="component" value="Unassembled WGS sequence"/>
</dbReference>